<proteinExistence type="predicted"/>
<dbReference type="Proteomes" id="UP000253324">
    <property type="component" value="Unassembled WGS sequence"/>
</dbReference>
<dbReference type="EMBL" id="QPJM01000044">
    <property type="protein sequence ID" value="RCW77582.1"/>
    <property type="molecule type" value="Genomic_DNA"/>
</dbReference>
<keyword evidence="2" id="KW-1185">Reference proteome</keyword>
<dbReference type="AlphaFoldDB" id="A0A368YBL3"/>
<dbReference type="Gene3D" id="3.40.50.720">
    <property type="entry name" value="NAD(P)-binding Rossmann-like Domain"/>
    <property type="match status" value="1"/>
</dbReference>
<sequence>MGNDDFLPPEFGESPTYSPQNAIVSHVISNAHTSYQFLSRNSILIMTTLRPLKICIYGAGAVGGTIGVLLAQSRHDRLFVQCVY</sequence>
<reference evidence="1 2" key="1">
    <citation type="submission" date="2018-07" db="EMBL/GenBank/DDBJ databases">
        <title>Genomic Encyclopedia of Type Strains, Phase III (KMG-III): the genomes of soil and plant-associated and newly described type strains.</title>
        <authorList>
            <person name="Whitman W."/>
        </authorList>
    </citation>
    <scope>NUCLEOTIDE SEQUENCE [LARGE SCALE GENOMIC DNA]</scope>
    <source>
        <strain evidence="1 2">31-25a</strain>
    </source>
</reference>
<accession>A0A368YBL3</accession>
<gene>
    <name evidence="1" type="ORF">C7476_1447</name>
</gene>
<evidence type="ECO:0000313" key="1">
    <source>
        <dbReference type="EMBL" id="RCW77582.1"/>
    </source>
</evidence>
<name>A0A368YBL3_9HYPH</name>
<organism evidence="1 2">
    <name type="scientific">Phyllobacterium bourgognense</name>
    <dbReference type="NCBI Taxonomy" id="314236"/>
    <lineage>
        <taxon>Bacteria</taxon>
        <taxon>Pseudomonadati</taxon>
        <taxon>Pseudomonadota</taxon>
        <taxon>Alphaproteobacteria</taxon>
        <taxon>Hyphomicrobiales</taxon>
        <taxon>Phyllobacteriaceae</taxon>
        <taxon>Phyllobacterium</taxon>
    </lineage>
</organism>
<evidence type="ECO:0000313" key="2">
    <source>
        <dbReference type="Proteomes" id="UP000253324"/>
    </source>
</evidence>
<comment type="caution">
    <text evidence="1">The sequence shown here is derived from an EMBL/GenBank/DDBJ whole genome shotgun (WGS) entry which is preliminary data.</text>
</comment>
<protein>
    <submittedName>
        <fullName evidence="1">Uncharacterized protein</fullName>
    </submittedName>
</protein>